<feature type="non-terminal residue" evidence="1">
    <location>
        <position position="113"/>
    </location>
</feature>
<organism evidence="1">
    <name type="scientific">marine sediment metagenome</name>
    <dbReference type="NCBI Taxonomy" id="412755"/>
    <lineage>
        <taxon>unclassified sequences</taxon>
        <taxon>metagenomes</taxon>
        <taxon>ecological metagenomes</taxon>
    </lineage>
</organism>
<dbReference type="EMBL" id="LAZR01056324">
    <property type="protein sequence ID" value="KKK74425.1"/>
    <property type="molecule type" value="Genomic_DNA"/>
</dbReference>
<protein>
    <submittedName>
        <fullName evidence="1">Uncharacterized protein</fullName>
    </submittedName>
</protein>
<proteinExistence type="predicted"/>
<sequence length="113" mass="12991">MSKEIIRDKKGFYTIEKTPHVSVTTFLRVIAKPFLYTWPGRVEQAGVLRLIRKLKKKGKLPAEIVKKVKKFVKRSTTAAERYTYKRGVAGGVIHRAIDRYLKTGKKSTIKNKT</sequence>
<comment type="caution">
    <text evidence="1">The sequence shown here is derived from an EMBL/GenBank/DDBJ whole genome shotgun (WGS) entry which is preliminary data.</text>
</comment>
<reference evidence="1" key="1">
    <citation type="journal article" date="2015" name="Nature">
        <title>Complex archaea that bridge the gap between prokaryotes and eukaryotes.</title>
        <authorList>
            <person name="Spang A."/>
            <person name="Saw J.H."/>
            <person name="Jorgensen S.L."/>
            <person name="Zaremba-Niedzwiedzka K."/>
            <person name="Martijn J."/>
            <person name="Lind A.E."/>
            <person name="van Eijk R."/>
            <person name="Schleper C."/>
            <person name="Guy L."/>
            <person name="Ettema T.J."/>
        </authorList>
    </citation>
    <scope>NUCLEOTIDE SEQUENCE</scope>
</reference>
<gene>
    <name evidence="1" type="ORF">LCGC14_2883920</name>
</gene>
<evidence type="ECO:0000313" key="1">
    <source>
        <dbReference type="EMBL" id="KKK74425.1"/>
    </source>
</evidence>
<accession>A0A0F8YL41</accession>
<dbReference type="AlphaFoldDB" id="A0A0F8YL41"/>
<name>A0A0F8YL41_9ZZZZ</name>